<name>A0AAD6HTY2_9EURO</name>
<feature type="domain" description="Zn(2)-C6 fungal-type" evidence="7">
    <location>
        <begin position="20"/>
        <end position="48"/>
    </location>
</feature>
<keyword evidence="1" id="KW-0479">Metal-binding</keyword>
<dbReference type="CDD" id="cd00067">
    <property type="entry name" value="GAL4"/>
    <property type="match status" value="1"/>
</dbReference>
<dbReference type="Pfam" id="PF00172">
    <property type="entry name" value="Zn_clus"/>
    <property type="match status" value="1"/>
</dbReference>
<dbReference type="GO" id="GO:0008270">
    <property type="term" value="F:zinc ion binding"/>
    <property type="evidence" value="ECO:0007669"/>
    <property type="project" value="InterPro"/>
</dbReference>
<dbReference type="InterPro" id="IPR001138">
    <property type="entry name" value="Zn2Cys6_DnaBD"/>
</dbReference>
<comment type="caution">
    <text evidence="8">The sequence shown here is derived from an EMBL/GenBank/DDBJ whole genome shotgun (WGS) entry which is preliminary data.</text>
</comment>
<dbReference type="InterPro" id="IPR052360">
    <property type="entry name" value="Transcr_Regulatory_Proteins"/>
</dbReference>
<protein>
    <submittedName>
        <fullName evidence="8">C6 zinc finger domain-containing protein</fullName>
    </submittedName>
</protein>
<keyword evidence="5" id="KW-0804">Transcription</keyword>
<evidence type="ECO:0000256" key="4">
    <source>
        <dbReference type="ARBA" id="ARBA00023125"/>
    </source>
</evidence>
<dbReference type="InterPro" id="IPR021858">
    <property type="entry name" value="Fun_TF"/>
</dbReference>
<keyword evidence="9" id="KW-1185">Reference proteome</keyword>
<dbReference type="EMBL" id="JAQJAN010000003">
    <property type="protein sequence ID" value="KAJ5734372.1"/>
    <property type="molecule type" value="Genomic_DNA"/>
</dbReference>
<evidence type="ECO:0000256" key="1">
    <source>
        <dbReference type="ARBA" id="ARBA00022723"/>
    </source>
</evidence>
<evidence type="ECO:0000313" key="9">
    <source>
        <dbReference type="Proteomes" id="UP001215712"/>
    </source>
</evidence>
<evidence type="ECO:0000313" key="8">
    <source>
        <dbReference type="EMBL" id="KAJ5734372.1"/>
    </source>
</evidence>
<dbReference type="GO" id="GO:0003677">
    <property type="term" value="F:DNA binding"/>
    <property type="evidence" value="ECO:0007669"/>
    <property type="project" value="UniProtKB-KW"/>
</dbReference>
<keyword evidence="4" id="KW-0238">DNA-binding</keyword>
<dbReference type="InterPro" id="IPR036864">
    <property type="entry name" value="Zn2-C6_fun-type_DNA-bd_sf"/>
</dbReference>
<reference evidence="8" key="1">
    <citation type="journal article" date="2023" name="IMA Fungus">
        <title>Comparative genomic study of the Penicillium genus elucidates a diverse pangenome and 15 lateral gene transfer events.</title>
        <authorList>
            <person name="Petersen C."/>
            <person name="Sorensen T."/>
            <person name="Nielsen M.R."/>
            <person name="Sondergaard T.E."/>
            <person name="Sorensen J.L."/>
            <person name="Fitzpatrick D.A."/>
            <person name="Frisvad J.C."/>
            <person name="Nielsen K.L."/>
        </authorList>
    </citation>
    <scope>NUCLEOTIDE SEQUENCE</scope>
    <source>
        <strain evidence="8">IBT 17514</strain>
    </source>
</reference>
<organism evidence="8 9">
    <name type="scientific">Penicillium malachiteum</name>
    <dbReference type="NCBI Taxonomy" id="1324776"/>
    <lineage>
        <taxon>Eukaryota</taxon>
        <taxon>Fungi</taxon>
        <taxon>Dikarya</taxon>
        <taxon>Ascomycota</taxon>
        <taxon>Pezizomycotina</taxon>
        <taxon>Eurotiomycetes</taxon>
        <taxon>Eurotiomycetidae</taxon>
        <taxon>Eurotiales</taxon>
        <taxon>Aspergillaceae</taxon>
        <taxon>Penicillium</taxon>
    </lineage>
</organism>
<evidence type="ECO:0000256" key="3">
    <source>
        <dbReference type="ARBA" id="ARBA00023015"/>
    </source>
</evidence>
<gene>
    <name evidence="8" type="ORF">N7493_003158</name>
</gene>
<accession>A0AAD6HTY2</accession>
<dbReference type="Proteomes" id="UP001215712">
    <property type="component" value="Unassembled WGS sequence"/>
</dbReference>
<keyword evidence="6" id="KW-0539">Nucleus</keyword>
<evidence type="ECO:0000256" key="5">
    <source>
        <dbReference type="ARBA" id="ARBA00023163"/>
    </source>
</evidence>
<proteinExistence type="predicted"/>
<keyword evidence="2" id="KW-0862">Zinc</keyword>
<dbReference type="SUPFAM" id="SSF57701">
    <property type="entry name" value="Zn2/Cys6 DNA-binding domain"/>
    <property type="match status" value="1"/>
</dbReference>
<dbReference type="Pfam" id="PF11951">
    <property type="entry name" value="Fungal_trans_2"/>
    <property type="match status" value="1"/>
</dbReference>
<evidence type="ECO:0000256" key="2">
    <source>
        <dbReference type="ARBA" id="ARBA00022833"/>
    </source>
</evidence>
<evidence type="ECO:0000259" key="7">
    <source>
        <dbReference type="Pfam" id="PF00172"/>
    </source>
</evidence>
<dbReference type="Gene3D" id="4.10.240.10">
    <property type="entry name" value="Zn(2)-C6 fungal-type DNA-binding domain"/>
    <property type="match status" value="1"/>
</dbReference>
<dbReference type="AlphaFoldDB" id="A0AAD6HTY2"/>
<dbReference type="GO" id="GO:0000981">
    <property type="term" value="F:DNA-binding transcription factor activity, RNA polymerase II-specific"/>
    <property type="evidence" value="ECO:0007669"/>
    <property type="project" value="InterPro"/>
</dbReference>
<reference evidence="8" key="2">
    <citation type="submission" date="2023-01" db="EMBL/GenBank/DDBJ databases">
        <authorList>
            <person name="Petersen C."/>
        </authorList>
    </citation>
    <scope>NUCLEOTIDE SEQUENCE</scope>
    <source>
        <strain evidence="8">IBT 17514</strain>
    </source>
</reference>
<sequence>MPNSITHIATRLTQPNSNGRIRRVKCDEAQPVCNRCTSTGRKCDGYKQWVPKALKRLQPSIIPGAGEADFRSLDFLKRITAPALAGPLPVSFWAYDILQAAHQEPAVLHAAVAMSTLHEWLKFPTFSQSENSQRDFALQHYNKAIRCIVTSQVSHLDSVVMTCILFNGVEFLRGNISVGLSHYQHGQEIMETYKPSARLIEVFRRFNVFVLLFSHLDDISMIRNPAAPPMDSPFDTLAQAKAALDWLSYRAMKITLAFYQIQSSSNMSEAPKILASLALKQDRVDQGLDTWSLAAAHFAQVDLDADEKEAYRMLEARWRSCKIFMDMGQPSSIAGRESNEEKFARVLEVISSSTGIDPMRLDRESMGLGFSRLMHFSCSDDVKIQDKSFHIKIDR</sequence>
<keyword evidence="3" id="KW-0805">Transcription regulation</keyword>
<evidence type="ECO:0000256" key="6">
    <source>
        <dbReference type="ARBA" id="ARBA00023242"/>
    </source>
</evidence>
<dbReference type="PANTHER" id="PTHR36206">
    <property type="entry name" value="ASPERCRYPTIN BIOSYNTHESIS CLUSTER-SPECIFIC TRANSCRIPTION REGULATOR ATNN-RELATED"/>
    <property type="match status" value="1"/>
</dbReference>
<dbReference type="PANTHER" id="PTHR36206:SF12">
    <property type="entry name" value="ASPERCRYPTIN BIOSYNTHESIS CLUSTER-SPECIFIC TRANSCRIPTION REGULATOR ATNN-RELATED"/>
    <property type="match status" value="1"/>
</dbReference>